<sequence>MLHYDLNLAQLGYPSDLILFRIHLQDKTKRLAITCCGLGSNQYHISYLDPELASLMGHSRSGYSLLDLCL</sequence>
<proteinExistence type="predicted"/>
<evidence type="ECO:0000313" key="1">
    <source>
        <dbReference type="EMBL" id="CAD7454538.1"/>
    </source>
</evidence>
<organism evidence="1">
    <name type="scientific">Timema tahoe</name>
    <dbReference type="NCBI Taxonomy" id="61484"/>
    <lineage>
        <taxon>Eukaryota</taxon>
        <taxon>Metazoa</taxon>
        <taxon>Ecdysozoa</taxon>
        <taxon>Arthropoda</taxon>
        <taxon>Hexapoda</taxon>
        <taxon>Insecta</taxon>
        <taxon>Pterygota</taxon>
        <taxon>Neoptera</taxon>
        <taxon>Polyneoptera</taxon>
        <taxon>Phasmatodea</taxon>
        <taxon>Timematodea</taxon>
        <taxon>Timematoidea</taxon>
        <taxon>Timematidae</taxon>
        <taxon>Timema</taxon>
    </lineage>
</organism>
<reference evidence="1" key="1">
    <citation type="submission" date="2020-11" db="EMBL/GenBank/DDBJ databases">
        <authorList>
            <person name="Tran Van P."/>
        </authorList>
    </citation>
    <scope>NUCLEOTIDE SEQUENCE</scope>
</reference>
<gene>
    <name evidence="1" type="ORF">TTEB3V08_LOCUS2641</name>
</gene>
<name>A0A7R9FKN8_9NEOP</name>
<accession>A0A7R9FKN8</accession>
<dbReference type="AlphaFoldDB" id="A0A7R9FKN8"/>
<dbReference type="EMBL" id="OE000633">
    <property type="protein sequence ID" value="CAD7454538.1"/>
    <property type="molecule type" value="Genomic_DNA"/>
</dbReference>
<protein>
    <submittedName>
        <fullName evidence="1">Uncharacterized protein</fullName>
    </submittedName>
</protein>